<dbReference type="PROSITE" id="PS50089">
    <property type="entry name" value="ZF_RING_2"/>
    <property type="match status" value="1"/>
</dbReference>
<feature type="domain" description="RING-type" evidence="5">
    <location>
        <begin position="122"/>
        <end position="152"/>
    </location>
</feature>
<organism evidence="6 7">
    <name type="scientific">Pseudocohnilembus persalinus</name>
    <name type="common">Ciliate</name>
    <dbReference type="NCBI Taxonomy" id="266149"/>
    <lineage>
        <taxon>Eukaryota</taxon>
        <taxon>Sar</taxon>
        <taxon>Alveolata</taxon>
        <taxon>Ciliophora</taxon>
        <taxon>Intramacronucleata</taxon>
        <taxon>Oligohymenophorea</taxon>
        <taxon>Scuticociliatia</taxon>
        <taxon>Philasterida</taxon>
        <taxon>Pseudocohnilembidae</taxon>
        <taxon>Pseudocohnilembus</taxon>
    </lineage>
</organism>
<dbReference type="EMBL" id="LDAU01000181">
    <property type="protein sequence ID" value="KRX00844.1"/>
    <property type="molecule type" value="Genomic_DNA"/>
</dbReference>
<reference evidence="6 7" key="1">
    <citation type="journal article" date="2015" name="Sci. Rep.">
        <title>Genome of the facultative scuticociliatosis pathogen Pseudocohnilembus persalinus provides insight into its virulence through horizontal gene transfer.</title>
        <authorList>
            <person name="Xiong J."/>
            <person name="Wang G."/>
            <person name="Cheng J."/>
            <person name="Tian M."/>
            <person name="Pan X."/>
            <person name="Warren A."/>
            <person name="Jiang C."/>
            <person name="Yuan D."/>
            <person name="Miao W."/>
        </authorList>
    </citation>
    <scope>NUCLEOTIDE SEQUENCE [LARGE SCALE GENOMIC DNA]</scope>
    <source>
        <strain evidence="6">36N120E</strain>
    </source>
</reference>
<keyword evidence="1" id="KW-0479">Metal-binding</keyword>
<sequence>MIKEKENFVLEFGAQIKMDWGKFLDVQGLTRKRINKQQNKVNNRINGYQEQRNPVQNLQQSKNIQVDNQVDDLLNQNYKEVDQKKLEKIEIQTNKINQLRQQELDIQQSEEQILKSKYNHGCEICVEKFDQQERKALQMKCGHLICENCLNQIKSEKTLQAYIAELNQQEQMNAIMNQITNFQKFNNYTNNQRYLNYSGFNESNNSYQYQNECLGFANQFQYGQQYYQQQYQQQFQQQQLDKNFNQNQILNEEQLQELVNNYKEYFVNEIEVNNIIQCPFCRINIDKASSDDLKYINY</sequence>
<dbReference type="Proteomes" id="UP000054937">
    <property type="component" value="Unassembled WGS sequence"/>
</dbReference>
<evidence type="ECO:0000256" key="2">
    <source>
        <dbReference type="ARBA" id="ARBA00022771"/>
    </source>
</evidence>
<dbReference type="PROSITE" id="PS00518">
    <property type="entry name" value="ZF_RING_1"/>
    <property type="match status" value="1"/>
</dbReference>
<evidence type="ECO:0000256" key="3">
    <source>
        <dbReference type="ARBA" id="ARBA00022833"/>
    </source>
</evidence>
<comment type="caution">
    <text evidence="6">The sequence shown here is derived from an EMBL/GenBank/DDBJ whole genome shotgun (WGS) entry which is preliminary data.</text>
</comment>
<evidence type="ECO:0000313" key="6">
    <source>
        <dbReference type="EMBL" id="KRX00844.1"/>
    </source>
</evidence>
<accession>A0A0V0QFA1</accession>
<dbReference type="Pfam" id="PF14634">
    <property type="entry name" value="zf-RING_5"/>
    <property type="match status" value="1"/>
</dbReference>
<dbReference type="InterPro" id="IPR001841">
    <property type="entry name" value="Znf_RING"/>
</dbReference>
<keyword evidence="2 4" id="KW-0863">Zinc-finger</keyword>
<keyword evidence="7" id="KW-1185">Reference proteome</keyword>
<dbReference type="SUPFAM" id="SSF57850">
    <property type="entry name" value="RING/U-box"/>
    <property type="match status" value="1"/>
</dbReference>
<keyword evidence="3" id="KW-0862">Zinc</keyword>
<dbReference type="Gene3D" id="3.30.40.10">
    <property type="entry name" value="Zinc/RING finger domain, C3HC4 (zinc finger)"/>
    <property type="match status" value="1"/>
</dbReference>
<dbReference type="InParanoid" id="A0A0V0QFA1"/>
<dbReference type="InterPro" id="IPR017907">
    <property type="entry name" value="Znf_RING_CS"/>
</dbReference>
<evidence type="ECO:0000256" key="4">
    <source>
        <dbReference type="PROSITE-ProRule" id="PRU00175"/>
    </source>
</evidence>
<evidence type="ECO:0000313" key="7">
    <source>
        <dbReference type="Proteomes" id="UP000054937"/>
    </source>
</evidence>
<protein>
    <recommendedName>
        <fullName evidence="5">RING-type domain-containing protein</fullName>
    </recommendedName>
</protein>
<dbReference type="AlphaFoldDB" id="A0A0V0QFA1"/>
<proteinExistence type="predicted"/>
<dbReference type="GO" id="GO:0008270">
    <property type="term" value="F:zinc ion binding"/>
    <property type="evidence" value="ECO:0007669"/>
    <property type="project" value="UniProtKB-KW"/>
</dbReference>
<evidence type="ECO:0000259" key="5">
    <source>
        <dbReference type="PROSITE" id="PS50089"/>
    </source>
</evidence>
<dbReference type="InterPro" id="IPR013083">
    <property type="entry name" value="Znf_RING/FYVE/PHD"/>
</dbReference>
<name>A0A0V0QFA1_PSEPJ</name>
<evidence type="ECO:0000256" key="1">
    <source>
        <dbReference type="ARBA" id="ARBA00022723"/>
    </source>
</evidence>
<gene>
    <name evidence="6" type="ORF">PPERSA_02023</name>
</gene>